<organism evidence="3 4">
    <name type="scientific">Methylobacterium goesingense</name>
    <dbReference type="NCBI Taxonomy" id="243690"/>
    <lineage>
        <taxon>Bacteria</taxon>
        <taxon>Pseudomonadati</taxon>
        <taxon>Pseudomonadota</taxon>
        <taxon>Alphaproteobacteria</taxon>
        <taxon>Hyphomicrobiales</taxon>
        <taxon>Methylobacteriaceae</taxon>
        <taxon>Methylobacterium</taxon>
    </lineage>
</organism>
<reference evidence="3 4" key="1">
    <citation type="submission" date="2024-06" db="EMBL/GenBank/DDBJ databases">
        <title>Genomic Encyclopedia of Type Strains, Phase IV (KMG-IV): sequencing the most valuable type-strain genomes for metagenomic binning, comparative biology and taxonomic classification.</title>
        <authorList>
            <person name="Goeker M."/>
        </authorList>
    </citation>
    <scope>NUCLEOTIDE SEQUENCE [LARGE SCALE GENOMIC DNA]</scope>
    <source>
        <strain evidence="3 4">DSM 21331</strain>
    </source>
</reference>
<keyword evidence="4" id="KW-1185">Reference proteome</keyword>
<dbReference type="EMBL" id="JBEPMM010000002">
    <property type="protein sequence ID" value="MET3691570.1"/>
    <property type="molecule type" value="Genomic_DNA"/>
</dbReference>
<protein>
    <recommendedName>
        <fullName evidence="5">Porin family protein</fullName>
    </recommendedName>
</protein>
<comment type="caution">
    <text evidence="3">The sequence shown here is derived from an EMBL/GenBank/DDBJ whole genome shotgun (WGS) entry which is preliminary data.</text>
</comment>
<keyword evidence="2" id="KW-0732">Signal</keyword>
<evidence type="ECO:0000313" key="3">
    <source>
        <dbReference type="EMBL" id="MET3691570.1"/>
    </source>
</evidence>
<evidence type="ECO:0000313" key="4">
    <source>
        <dbReference type="Proteomes" id="UP001549145"/>
    </source>
</evidence>
<evidence type="ECO:0000256" key="1">
    <source>
        <dbReference type="SAM" id="MobiDB-lite"/>
    </source>
</evidence>
<sequence>MPLALIACAALVWLARPASAEDFSGFYAGVNAGYAFQTGERRQHGIGTDALKTGAAPTDTGLPPSAQQASRALQSRSQVLGSGTALPR</sequence>
<evidence type="ECO:0000256" key="2">
    <source>
        <dbReference type="SAM" id="SignalP"/>
    </source>
</evidence>
<gene>
    <name evidence="3" type="ORF">ABID43_001095</name>
</gene>
<feature type="chain" id="PRO_5045650391" description="Porin family protein" evidence="2">
    <location>
        <begin position="21"/>
        <end position="88"/>
    </location>
</feature>
<feature type="region of interest" description="Disordered" evidence="1">
    <location>
        <begin position="45"/>
        <end position="88"/>
    </location>
</feature>
<accession>A0ABV2L163</accession>
<proteinExistence type="predicted"/>
<name>A0ABV2L163_9HYPH</name>
<dbReference type="Proteomes" id="UP001549145">
    <property type="component" value="Unassembled WGS sequence"/>
</dbReference>
<feature type="compositionally biased region" description="Low complexity" evidence="1">
    <location>
        <begin position="65"/>
        <end position="78"/>
    </location>
</feature>
<feature type="signal peptide" evidence="2">
    <location>
        <begin position="1"/>
        <end position="20"/>
    </location>
</feature>
<evidence type="ECO:0008006" key="5">
    <source>
        <dbReference type="Google" id="ProtNLM"/>
    </source>
</evidence>
<dbReference type="RefSeq" id="WP_238282924.1">
    <property type="nucleotide sequence ID" value="NZ_BPQL01000216.1"/>
</dbReference>